<dbReference type="PANTHER" id="PTHR30146">
    <property type="entry name" value="LACI-RELATED TRANSCRIPTIONAL REPRESSOR"/>
    <property type="match status" value="1"/>
</dbReference>
<dbReference type="EMBL" id="PYMB01000015">
    <property type="protein sequence ID" value="PSW09422.1"/>
    <property type="molecule type" value="Genomic_DNA"/>
</dbReference>
<dbReference type="InterPro" id="IPR028082">
    <property type="entry name" value="Peripla_BP_I"/>
</dbReference>
<evidence type="ECO:0000313" key="6">
    <source>
        <dbReference type="Proteomes" id="UP000241346"/>
    </source>
</evidence>
<dbReference type="GO" id="GO:0003700">
    <property type="term" value="F:DNA-binding transcription factor activity"/>
    <property type="evidence" value="ECO:0007669"/>
    <property type="project" value="TreeGrafter"/>
</dbReference>
<evidence type="ECO:0000256" key="1">
    <source>
        <dbReference type="ARBA" id="ARBA00023015"/>
    </source>
</evidence>
<dbReference type="Gene3D" id="1.10.260.40">
    <property type="entry name" value="lambda repressor-like DNA-binding domains"/>
    <property type="match status" value="1"/>
</dbReference>
<sequence>MANSTIYDVAKLAGVSPATVSRFVNQTSPIDKLKSSRIRLAIDQLGYHPRKRLSQEEKALKIGILLPSFDCPFSNKILTGIKRLAEQSQSQLITESSNWQRPQEIQHLKYFRNLNLDGVIVILGLAPAYEVKAILGKIPVLFSCRKESPEAQTLNINNLVGGKMATNHLLQLGHTRIAHLTGPKGVFDGECRLEGYKQSLQNAGLVVDSSLIINGGFSLESGLKATRHLLQSGTEFTAIFAANDHSAFGAIQALNQHGLKVPDDISVVGFDDHEMCPYFIPQLTTVRQPLFEFGRLAFQSIQATIIKKGFDAPLPPFELVVRKSTAHLLATKD</sequence>
<dbReference type="CDD" id="cd01392">
    <property type="entry name" value="HTH_LacI"/>
    <property type="match status" value="1"/>
</dbReference>
<dbReference type="SUPFAM" id="SSF47413">
    <property type="entry name" value="lambda repressor-like DNA-binding domains"/>
    <property type="match status" value="1"/>
</dbReference>
<dbReference type="SMART" id="SM00354">
    <property type="entry name" value="HTH_LACI"/>
    <property type="match status" value="1"/>
</dbReference>
<dbReference type="Pfam" id="PF00356">
    <property type="entry name" value="LacI"/>
    <property type="match status" value="1"/>
</dbReference>
<reference evidence="5 6" key="1">
    <citation type="submission" date="2018-03" db="EMBL/GenBank/DDBJ databases">
        <title>Whole genome sequencing of Histamine producing bacteria.</title>
        <authorList>
            <person name="Butler K."/>
        </authorList>
    </citation>
    <scope>NUCLEOTIDE SEQUENCE [LARGE SCALE GENOMIC DNA]</scope>
    <source>
        <strain evidence="5 6">DSM 19138</strain>
    </source>
</reference>
<dbReference type="InterPro" id="IPR046335">
    <property type="entry name" value="LacI/GalR-like_sensor"/>
</dbReference>
<dbReference type="AlphaFoldDB" id="A0A2T3N8J9"/>
<dbReference type="OrthoDB" id="5681588at2"/>
<comment type="caution">
    <text evidence="5">The sequence shown here is derived from an EMBL/GenBank/DDBJ whole genome shotgun (WGS) entry which is preliminary data.</text>
</comment>
<name>A0A2T3N8J9_9GAMM</name>
<dbReference type="PRINTS" id="PR00036">
    <property type="entry name" value="HTHLACI"/>
</dbReference>
<accession>A0A2T3N8J9</accession>
<protein>
    <submittedName>
        <fullName evidence="5">Transcriptional regulator</fullName>
    </submittedName>
</protein>
<dbReference type="PANTHER" id="PTHR30146:SF24">
    <property type="entry name" value="XYLOSE OPERON REGULATORY PROTEIN"/>
    <property type="match status" value="1"/>
</dbReference>
<evidence type="ECO:0000313" key="5">
    <source>
        <dbReference type="EMBL" id="PSW09422.1"/>
    </source>
</evidence>
<keyword evidence="2" id="KW-0238">DNA-binding</keyword>
<dbReference type="InterPro" id="IPR000843">
    <property type="entry name" value="HTH_LacI"/>
</dbReference>
<evidence type="ECO:0000259" key="4">
    <source>
        <dbReference type="PROSITE" id="PS50932"/>
    </source>
</evidence>
<feature type="domain" description="HTH lacI-type" evidence="4">
    <location>
        <begin position="4"/>
        <end position="55"/>
    </location>
</feature>
<evidence type="ECO:0000256" key="3">
    <source>
        <dbReference type="ARBA" id="ARBA00023163"/>
    </source>
</evidence>
<evidence type="ECO:0000256" key="2">
    <source>
        <dbReference type="ARBA" id="ARBA00023125"/>
    </source>
</evidence>
<dbReference type="Pfam" id="PF13377">
    <property type="entry name" value="Peripla_BP_3"/>
    <property type="match status" value="1"/>
</dbReference>
<gene>
    <name evidence="5" type="ORF">C9J01_21090</name>
</gene>
<dbReference type="InterPro" id="IPR010982">
    <property type="entry name" value="Lambda_DNA-bd_dom_sf"/>
</dbReference>
<dbReference type="GO" id="GO:0000976">
    <property type="term" value="F:transcription cis-regulatory region binding"/>
    <property type="evidence" value="ECO:0007669"/>
    <property type="project" value="TreeGrafter"/>
</dbReference>
<dbReference type="RefSeq" id="WP_107300118.1">
    <property type="nucleotide sequence ID" value="NZ_PYMB01000015.1"/>
</dbReference>
<dbReference type="PROSITE" id="PS00356">
    <property type="entry name" value="HTH_LACI_1"/>
    <property type="match status" value="1"/>
</dbReference>
<organism evidence="5 6">
    <name type="scientific">Photobacterium rosenbergii</name>
    <dbReference type="NCBI Taxonomy" id="294936"/>
    <lineage>
        <taxon>Bacteria</taxon>
        <taxon>Pseudomonadati</taxon>
        <taxon>Pseudomonadota</taxon>
        <taxon>Gammaproteobacteria</taxon>
        <taxon>Vibrionales</taxon>
        <taxon>Vibrionaceae</taxon>
        <taxon>Photobacterium</taxon>
    </lineage>
</organism>
<proteinExistence type="predicted"/>
<dbReference type="PROSITE" id="PS50932">
    <property type="entry name" value="HTH_LACI_2"/>
    <property type="match status" value="1"/>
</dbReference>
<keyword evidence="1" id="KW-0805">Transcription regulation</keyword>
<dbReference type="SUPFAM" id="SSF53822">
    <property type="entry name" value="Periplasmic binding protein-like I"/>
    <property type="match status" value="1"/>
</dbReference>
<dbReference type="Proteomes" id="UP000241346">
    <property type="component" value="Unassembled WGS sequence"/>
</dbReference>
<dbReference type="Gene3D" id="3.40.50.2300">
    <property type="match status" value="2"/>
</dbReference>
<keyword evidence="3" id="KW-0804">Transcription</keyword>